<gene>
    <name evidence="2" type="ORF">B0I36DRAFT_358453</name>
</gene>
<comment type="caution">
    <text evidence="2">The sequence shown here is derived from an EMBL/GenBank/DDBJ whole genome shotgun (WGS) entry which is preliminary data.</text>
</comment>
<dbReference type="GeneID" id="70187515"/>
<dbReference type="RefSeq" id="XP_046019322.1">
    <property type="nucleotide sequence ID" value="XM_046157969.1"/>
</dbReference>
<name>A0A9P8YGG5_9PEZI</name>
<evidence type="ECO:0000313" key="2">
    <source>
        <dbReference type="EMBL" id="KAH7041267.1"/>
    </source>
</evidence>
<accession>A0A9P8YGG5</accession>
<evidence type="ECO:0000256" key="1">
    <source>
        <dbReference type="SAM" id="MobiDB-lite"/>
    </source>
</evidence>
<feature type="compositionally biased region" description="Low complexity" evidence="1">
    <location>
        <begin position="13"/>
        <end position="39"/>
    </location>
</feature>
<dbReference type="AlphaFoldDB" id="A0A9P8YGG5"/>
<protein>
    <submittedName>
        <fullName evidence="2">Uncharacterized protein</fullName>
    </submittedName>
</protein>
<organism evidence="2 3">
    <name type="scientific">Microdochium trichocladiopsis</name>
    <dbReference type="NCBI Taxonomy" id="1682393"/>
    <lineage>
        <taxon>Eukaryota</taxon>
        <taxon>Fungi</taxon>
        <taxon>Dikarya</taxon>
        <taxon>Ascomycota</taxon>
        <taxon>Pezizomycotina</taxon>
        <taxon>Sordariomycetes</taxon>
        <taxon>Xylariomycetidae</taxon>
        <taxon>Xylariales</taxon>
        <taxon>Microdochiaceae</taxon>
        <taxon>Microdochium</taxon>
    </lineage>
</organism>
<sequence length="244" mass="28129">MAENGFFVLHQANGKQPGQAQPAQRQAQPAVQQQTAARPNAAQQAYPHNTQQPMWNHAQMNPIYSGPSVISDVSQGLMTDEDRRKALTSYTAFQWEKIPNKDETSSNVSRKSRWERAIRTQERHISEKDIIKQIRHLDRTTKHYLDKKKDLDPAAQRQITTAQEQLMLSDPDRNNFRWHLAQIDHQLRELPAVSDGRTLSSPPSTMSIGIKPNIYHREIVHWEIIPLRKPQNSNSHNPSRLNME</sequence>
<dbReference type="EMBL" id="JAGTJQ010000001">
    <property type="protein sequence ID" value="KAH7041267.1"/>
    <property type="molecule type" value="Genomic_DNA"/>
</dbReference>
<keyword evidence="3" id="KW-1185">Reference proteome</keyword>
<feature type="region of interest" description="Disordered" evidence="1">
    <location>
        <begin position="13"/>
        <end position="46"/>
    </location>
</feature>
<dbReference type="Proteomes" id="UP000756346">
    <property type="component" value="Unassembled WGS sequence"/>
</dbReference>
<dbReference type="OrthoDB" id="3440029at2759"/>
<proteinExistence type="predicted"/>
<reference evidence="2" key="1">
    <citation type="journal article" date="2021" name="Nat. Commun.">
        <title>Genetic determinants of endophytism in the Arabidopsis root mycobiome.</title>
        <authorList>
            <person name="Mesny F."/>
            <person name="Miyauchi S."/>
            <person name="Thiergart T."/>
            <person name="Pickel B."/>
            <person name="Atanasova L."/>
            <person name="Karlsson M."/>
            <person name="Huettel B."/>
            <person name="Barry K.W."/>
            <person name="Haridas S."/>
            <person name="Chen C."/>
            <person name="Bauer D."/>
            <person name="Andreopoulos W."/>
            <person name="Pangilinan J."/>
            <person name="LaButti K."/>
            <person name="Riley R."/>
            <person name="Lipzen A."/>
            <person name="Clum A."/>
            <person name="Drula E."/>
            <person name="Henrissat B."/>
            <person name="Kohler A."/>
            <person name="Grigoriev I.V."/>
            <person name="Martin F.M."/>
            <person name="Hacquard S."/>
        </authorList>
    </citation>
    <scope>NUCLEOTIDE SEQUENCE</scope>
    <source>
        <strain evidence="2">MPI-CAGE-CH-0230</strain>
    </source>
</reference>
<evidence type="ECO:0000313" key="3">
    <source>
        <dbReference type="Proteomes" id="UP000756346"/>
    </source>
</evidence>